<accession>A0ABS4ZH02</accession>
<organism evidence="1 2">
    <name type="scientific">Microbacterium amylolyticum</name>
    <dbReference type="NCBI Taxonomy" id="936337"/>
    <lineage>
        <taxon>Bacteria</taxon>
        <taxon>Bacillati</taxon>
        <taxon>Actinomycetota</taxon>
        <taxon>Actinomycetes</taxon>
        <taxon>Micrococcales</taxon>
        <taxon>Microbacteriaceae</taxon>
        <taxon>Microbacterium</taxon>
    </lineage>
</organism>
<proteinExistence type="predicted"/>
<name>A0ABS4ZH02_9MICO</name>
<dbReference type="Proteomes" id="UP001519362">
    <property type="component" value="Unassembled WGS sequence"/>
</dbReference>
<comment type="caution">
    <text evidence="1">The sequence shown here is derived from an EMBL/GenBank/DDBJ whole genome shotgun (WGS) entry which is preliminary data.</text>
</comment>
<sequence>MTHDEQIVLRASQLKLMAGSDVAHLCQAVIDAPCPRAVLNRQRIVQRAQPCSERRARGGGTAQPGLIDDACARDGFGDENLLRAVRDQIDRARNRDIRRCPTQAIGFSGRSAASSLTTRFTLCLREHGHTSQDFRHRHRSFLVDASPPPTLGS</sequence>
<evidence type="ECO:0000313" key="2">
    <source>
        <dbReference type="Proteomes" id="UP001519362"/>
    </source>
</evidence>
<keyword evidence="2" id="KW-1185">Reference proteome</keyword>
<dbReference type="EMBL" id="JAGIOL010000001">
    <property type="protein sequence ID" value="MBP2436559.1"/>
    <property type="molecule type" value="Genomic_DNA"/>
</dbReference>
<reference evidence="1 2" key="1">
    <citation type="submission" date="2021-03" db="EMBL/GenBank/DDBJ databases">
        <title>Sequencing the genomes of 1000 actinobacteria strains.</title>
        <authorList>
            <person name="Klenk H.-P."/>
        </authorList>
    </citation>
    <scope>NUCLEOTIDE SEQUENCE [LARGE SCALE GENOMIC DNA]</scope>
    <source>
        <strain evidence="1 2">DSM 24221</strain>
    </source>
</reference>
<evidence type="ECO:0000313" key="1">
    <source>
        <dbReference type="EMBL" id="MBP2436559.1"/>
    </source>
</evidence>
<protein>
    <submittedName>
        <fullName evidence="1">Uncharacterized protein</fullName>
    </submittedName>
</protein>
<gene>
    <name evidence="1" type="ORF">JOF34_001145</name>
</gene>